<dbReference type="CDD" id="cd12307">
    <property type="entry name" value="RRM_NIFK_like"/>
    <property type="match status" value="1"/>
</dbReference>
<evidence type="ECO:0000313" key="8">
    <source>
        <dbReference type="Proteomes" id="UP000007875"/>
    </source>
</evidence>
<keyword evidence="8" id="KW-1185">Reference proteome</keyword>
<dbReference type="InterPro" id="IPR012677">
    <property type="entry name" value="Nucleotide-bd_a/b_plait_sf"/>
</dbReference>
<dbReference type="FunCoup" id="H2YAI0">
    <property type="interactions" value="173"/>
</dbReference>
<reference evidence="7" key="3">
    <citation type="submission" date="2025-09" db="UniProtKB">
        <authorList>
            <consortium name="Ensembl"/>
        </authorList>
    </citation>
    <scope>IDENTIFICATION</scope>
</reference>
<organism evidence="7 8">
    <name type="scientific">Ciona savignyi</name>
    <name type="common">Pacific transparent sea squirt</name>
    <dbReference type="NCBI Taxonomy" id="51511"/>
    <lineage>
        <taxon>Eukaryota</taxon>
        <taxon>Metazoa</taxon>
        <taxon>Chordata</taxon>
        <taxon>Tunicata</taxon>
        <taxon>Ascidiacea</taxon>
        <taxon>Phlebobranchia</taxon>
        <taxon>Cionidae</taxon>
        <taxon>Ciona</taxon>
    </lineage>
</organism>
<dbReference type="InParanoid" id="H2YAI0"/>
<protein>
    <recommendedName>
        <fullName evidence="6">RRM domain-containing protein</fullName>
    </recommendedName>
</protein>
<dbReference type="PROSITE" id="PS50102">
    <property type="entry name" value="RRM"/>
    <property type="match status" value="1"/>
</dbReference>
<dbReference type="Pfam" id="PF00076">
    <property type="entry name" value="RRM_1"/>
    <property type="match status" value="1"/>
</dbReference>
<dbReference type="Gene3D" id="3.30.70.330">
    <property type="match status" value="1"/>
</dbReference>
<name>H2YAI0_CIOSA</name>
<dbReference type="Proteomes" id="UP000007875">
    <property type="component" value="Unassembled WGS sequence"/>
</dbReference>
<feature type="domain" description="RRM" evidence="6">
    <location>
        <begin position="51"/>
        <end position="129"/>
    </location>
</feature>
<dbReference type="STRING" id="51511.ENSCSAVP00000002328"/>
<feature type="region of interest" description="Disordered" evidence="5">
    <location>
        <begin position="268"/>
        <end position="295"/>
    </location>
</feature>
<dbReference type="OMA" id="YLMYERC"/>
<keyword evidence="3" id="KW-0539">Nucleus</keyword>
<evidence type="ECO:0000256" key="1">
    <source>
        <dbReference type="ARBA" id="ARBA00004604"/>
    </source>
</evidence>
<reference evidence="7" key="2">
    <citation type="submission" date="2025-08" db="UniProtKB">
        <authorList>
            <consortium name="Ensembl"/>
        </authorList>
    </citation>
    <scope>IDENTIFICATION</scope>
</reference>
<dbReference type="GeneTree" id="ENSGT00390000011515"/>
<dbReference type="InterPro" id="IPR000504">
    <property type="entry name" value="RRM_dom"/>
</dbReference>
<dbReference type="AlphaFoldDB" id="H2YAI0"/>
<evidence type="ECO:0000259" key="6">
    <source>
        <dbReference type="PROSITE" id="PS50102"/>
    </source>
</evidence>
<evidence type="ECO:0000256" key="3">
    <source>
        <dbReference type="ARBA" id="ARBA00023242"/>
    </source>
</evidence>
<dbReference type="GO" id="GO:0005730">
    <property type="term" value="C:nucleolus"/>
    <property type="evidence" value="ECO:0007669"/>
    <property type="project" value="UniProtKB-SubCell"/>
</dbReference>
<dbReference type="HOGENOM" id="CLU_025741_1_0_1"/>
<accession>H2YAI0</accession>
<dbReference type="eggNOG" id="KOG4208">
    <property type="taxonomic scope" value="Eukaryota"/>
</dbReference>
<reference evidence="8" key="1">
    <citation type="submission" date="2003-08" db="EMBL/GenBank/DDBJ databases">
        <authorList>
            <person name="Birren B."/>
            <person name="Nusbaum C."/>
            <person name="Abebe A."/>
            <person name="Abouelleil A."/>
            <person name="Adekoya E."/>
            <person name="Ait-zahra M."/>
            <person name="Allen N."/>
            <person name="Allen T."/>
            <person name="An P."/>
            <person name="Anderson M."/>
            <person name="Anderson S."/>
            <person name="Arachchi H."/>
            <person name="Armbruster J."/>
            <person name="Bachantsang P."/>
            <person name="Baldwin J."/>
            <person name="Barry A."/>
            <person name="Bayul T."/>
            <person name="Blitshsteyn B."/>
            <person name="Bloom T."/>
            <person name="Blye J."/>
            <person name="Boguslavskiy L."/>
            <person name="Borowsky M."/>
            <person name="Boukhgalter B."/>
            <person name="Brunache A."/>
            <person name="Butler J."/>
            <person name="Calixte N."/>
            <person name="Calvo S."/>
            <person name="Camarata J."/>
            <person name="Campo K."/>
            <person name="Chang J."/>
            <person name="Cheshatsang Y."/>
            <person name="Citroen M."/>
            <person name="Collymore A."/>
            <person name="Considine T."/>
            <person name="Cook A."/>
            <person name="Cooke P."/>
            <person name="Corum B."/>
            <person name="Cuomo C."/>
            <person name="David R."/>
            <person name="Dawoe T."/>
            <person name="Degray S."/>
            <person name="Dodge S."/>
            <person name="Dooley K."/>
            <person name="Dorje P."/>
            <person name="Dorjee K."/>
            <person name="Dorris L."/>
            <person name="Duffey N."/>
            <person name="Dupes A."/>
            <person name="Elkins T."/>
            <person name="Engels R."/>
            <person name="Erickson J."/>
            <person name="Farina A."/>
            <person name="Faro S."/>
            <person name="Ferreira P."/>
            <person name="Fischer H."/>
            <person name="Fitzgerald M."/>
            <person name="Foley K."/>
            <person name="Gage D."/>
            <person name="Galagan J."/>
            <person name="Gearin G."/>
            <person name="Gnerre S."/>
            <person name="Gnirke A."/>
            <person name="Goyette A."/>
            <person name="Graham J."/>
            <person name="Grandbois E."/>
            <person name="Gyaltsen K."/>
            <person name="Hafez N."/>
            <person name="Hagopian D."/>
            <person name="Hagos B."/>
            <person name="Hall J."/>
            <person name="Hatcher B."/>
            <person name="Heller A."/>
            <person name="Higgins H."/>
            <person name="Honan T."/>
            <person name="Horn A."/>
            <person name="Houde N."/>
            <person name="Hughes L."/>
            <person name="Hulme W."/>
            <person name="Husby E."/>
            <person name="Iliev I."/>
            <person name="Jaffe D."/>
            <person name="Jones C."/>
            <person name="Kamal M."/>
            <person name="Kamat A."/>
            <person name="Kamvysselis M."/>
            <person name="Karlsson E."/>
            <person name="Kells C."/>
            <person name="Kieu A."/>
            <person name="Kisner P."/>
            <person name="Kodira C."/>
            <person name="Kulbokas E."/>
            <person name="Labutti K."/>
            <person name="Lama D."/>
            <person name="Landers T."/>
            <person name="Leger J."/>
            <person name="Levine S."/>
            <person name="Lewis D."/>
            <person name="Lewis T."/>
            <person name="Lindblad-toh K."/>
            <person name="Liu X."/>
            <person name="Lokyitsang T."/>
            <person name="Lokyitsang Y."/>
            <person name="Lucien O."/>
            <person name="Lui A."/>
            <person name="Ma L.J."/>
            <person name="Mabbitt R."/>
            <person name="Macdonald J."/>
            <person name="Maclean C."/>
            <person name="Major J."/>
            <person name="Manning J."/>
            <person name="Marabella R."/>
            <person name="Maru K."/>
            <person name="Matthews C."/>
            <person name="Mauceli E."/>
            <person name="Mccarthy M."/>
            <person name="Mcdonough S."/>
            <person name="Mcghee T."/>
            <person name="Meldrim J."/>
            <person name="Meneus L."/>
            <person name="Mesirov J."/>
            <person name="Mihalev A."/>
            <person name="Mihova T."/>
            <person name="Mikkelsen T."/>
            <person name="Mlenga V."/>
            <person name="Moru K."/>
            <person name="Mozes J."/>
            <person name="Mulrain L."/>
            <person name="Munson G."/>
            <person name="Naylor J."/>
            <person name="Newes C."/>
            <person name="Nguyen C."/>
            <person name="Nguyen N."/>
            <person name="Nguyen T."/>
            <person name="Nicol R."/>
            <person name="Nielsen C."/>
            <person name="Nizzari M."/>
            <person name="Norbu C."/>
            <person name="Norbu N."/>
            <person name="O'donnell P."/>
            <person name="Okoawo O."/>
            <person name="O'leary S."/>
            <person name="Omotosho B."/>
            <person name="O'neill K."/>
            <person name="Osman S."/>
            <person name="Parker S."/>
            <person name="Perrin D."/>
            <person name="Phunkhang P."/>
            <person name="Piqani B."/>
            <person name="Purcell S."/>
            <person name="Rachupka T."/>
            <person name="Ramasamy U."/>
            <person name="Rameau R."/>
            <person name="Ray V."/>
            <person name="Raymond C."/>
            <person name="Retta R."/>
            <person name="Richardson S."/>
            <person name="Rise C."/>
            <person name="Rodriguez J."/>
            <person name="Rogers J."/>
            <person name="Rogov P."/>
            <person name="Rutman M."/>
            <person name="Schupbach R."/>
            <person name="Seaman C."/>
            <person name="Settipalli S."/>
            <person name="Sharpe T."/>
            <person name="Sheridan J."/>
            <person name="Sherpa N."/>
            <person name="Shi J."/>
            <person name="Smirnov S."/>
            <person name="Smith C."/>
            <person name="Sougnez C."/>
            <person name="Spencer B."/>
            <person name="Stalker J."/>
            <person name="Stange-thomann N."/>
            <person name="Stavropoulos S."/>
            <person name="Stetson K."/>
            <person name="Stone C."/>
            <person name="Stone S."/>
            <person name="Stubbs M."/>
            <person name="Talamas J."/>
            <person name="Tchuinga P."/>
            <person name="Tenzing P."/>
            <person name="Tesfaye S."/>
            <person name="Theodore J."/>
            <person name="Thoulutsang Y."/>
            <person name="Topham K."/>
            <person name="Towey S."/>
            <person name="Tsamla T."/>
            <person name="Tsomo N."/>
            <person name="Vallee D."/>
            <person name="Vassiliev H."/>
            <person name="Venkataraman V."/>
            <person name="Vinson J."/>
            <person name="Vo A."/>
            <person name="Wade C."/>
            <person name="Wang S."/>
            <person name="Wangchuk T."/>
            <person name="Wangdi T."/>
            <person name="Whittaker C."/>
            <person name="Wilkinson J."/>
            <person name="Wu Y."/>
            <person name="Wyman D."/>
            <person name="Yadav S."/>
            <person name="Yang S."/>
            <person name="Yang X."/>
            <person name="Yeager S."/>
            <person name="Yee E."/>
            <person name="Young G."/>
            <person name="Zainoun J."/>
            <person name="Zembeck L."/>
            <person name="Zimmer A."/>
            <person name="Zody M."/>
            <person name="Lander E."/>
        </authorList>
    </citation>
    <scope>NUCLEOTIDE SEQUENCE [LARGE SCALE GENOMIC DNA]</scope>
</reference>
<sequence>MTVNTEKKRKKNPNLQLIALDETKQSEFKTKIKKLKKKKPSNEDFDSDKPGVVFLKHIPHGFFEPQMKRYFSQFGDVNKLRLSRSKKSGRSKGYAYIEFSCEEVAKVVAETMNNYLMFNRCLKCEVVPLDKLHPDTFKGHDRVFYLPTSRKNSIRKFNNRSSDPEKVAKREKRLRGTNSKLESKLKELGIEYDIRNLKTNPDWKPPPRKLPPPPTVTSLENEGKNALNQTADSTLDVTKEMLIDKEDNEIVFKTPPKSSNVTVKVMERDTLTSTAEKRPRRTPKVTKSSRKSKMAQKRMLLNMTM</sequence>
<dbReference type="PANTHER" id="PTHR46754">
    <property type="entry name" value="MKI67 FHA DOMAIN-INTERACTING NUCLEOLAR PHOSPHOPROTEIN"/>
    <property type="match status" value="1"/>
</dbReference>
<feature type="compositionally biased region" description="Basic residues" evidence="5">
    <location>
        <begin position="278"/>
        <end position="295"/>
    </location>
</feature>
<keyword evidence="2 4" id="KW-0694">RNA-binding</keyword>
<feature type="region of interest" description="Disordered" evidence="5">
    <location>
        <begin position="155"/>
        <end position="177"/>
    </location>
</feature>
<dbReference type="GO" id="GO:0003723">
    <property type="term" value="F:RNA binding"/>
    <property type="evidence" value="ECO:0007669"/>
    <property type="project" value="UniProtKB-UniRule"/>
</dbReference>
<comment type="subcellular location">
    <subcellularLocation>
        <location evidence="1">Nucleus</location>
        <location evidence="1">Nucleolus</location>
    </subcellularLocation>
</comment>
<dbReference type="InterPro" id="IPR035979">
    <property type="entry name" value="RBD_domain_sf"/>
</dbReference>
<dbReference type="SMART" id="SM00360">
    <property type="entry name" value="RRM"/>
    <property type="match status" value="1"/>
</dbReference>
<evidence type="ECO:0000313" key="7">
    <source>
        <dbReference type="Ensembl" id="ENSCSAVP00000002328.1"/>
    </source>
</evidence>
<evidence type="ECO:0000256" key="2">
    <source>
        <dbReference type="ARBA" id="ARBA00022884"/>
    </source>
</evidence>
<dbReference type="Ensembl" id="ENSCSAVT00000002366.1">
    <property type="protein sequence ID" value="ENSCSAVP00000002328.1"/>
    <property type="gene ID" value="ENSCSAVG00000001363.1"/>
</dbReference>
<proteinExistence type="predicted"/>
<evidence type="ECO:0000256" key="4">
    <source>
        <dbReference type="PROSITE-ProRule" id="PRU00176"/>
    </source>
</evidence>
<evidence type="ECO:0000256" key="5">
    <source>
        <dbReference type="SAM" id="MobiDB-lite"/>
    </source>
</evidence>
<dbReference type="SUPFAM" id="SSF54928">
    <property type="entry name" value="RNA-binding domain, RBD"/>
    <property type="match status" value="1"/>
</dbReference>